<dbReference type="GO" id="GO:0005737">
    <property type="term" value="C:cytoplasm"/>
    <property type="evidence" value="ECO:0007669"/>
    <property type="project" value="UniProtKB-SubCell"/>
</dbReference>
<keyword evidence="22" id="KW-1185">Reference proteome</keyword>
<dbReference type="GO" id="GO:0008816">
    <property type="term" value="F:citryl-CoA lyase activity"/>
    <property type="evidence" value="ECO:0007669"/>
    <property type="project" value="UniProtKB-EC"/>
</dbReference>
<dbReference type="InterPro" id="IPR040442">
    <property type="entry name" value="Pyrv_kinase-like_dom_sf"/>
</dbReference>
<evidence type="ECO:0000256" key="11">
    <source>
        <dbReference type="ARBA" id="ARBA00022842"/>
    </source>
</evidence>
<evidence type="ECO:0000256" key="3">
    <source>
        <dbReference type="ARBA" id="ARBA00004496"/>
    </source>
</evidence>
<dbReference type="EC" id="4.1.3.34" evidence="6"/>
<proteinExistence type="inferred from homology"/>
<comment type="similarity">
    <text evidence="4">Belongs to the HpcH/HpaI aldolase family. Citrate lyase beta subunit subfamily.</text>
</comment>
<feature type="signal peptide" evidence="19">
    <location>
        <begin position="1"/>
        <end position="15"/>
    </location>
</feature>
<evidence type="ECO:0000256" key="6">
    <source>
        <dbReference type="ARBA" id="ARBA00012258"/>
    </source>
</evidence>
<dbReference type="EMBL" id="NPEX01000157">
    <property type="protein sequence ID" value="RAI42401.1"/>
    <property type="molecule type" value="Genomic_DNA"/>
</dbReference>
<name>A0A327KVS8_9BRAD</name>
<gene>
    <name evidence="21" type="primary">citE</name>
    <name evidence="21" type="ORF">CH341_19730</name>
</gene>
<evidence type="ECO:0000256" key="10">
    <source>
        <dbReference type="ARBA" id="ARBA00022723"/>
    </source>
</evidence>
<keyword evidence="11 18" id="KW-0460">Magnesium</keyword>
<evidence type="ECO:0000256" key="7">
    <source>
        <dbReference type="ARBA" id="ARBA00012914"/>
    </source>
</evidence>
<dbReference type="OrthoDB" id="9800547at2"/>
<dbReference type="EC" id="4.1.3.6" evidence="7"/>
<protein>
    <recommendedName>
        <fullName evidence="8">Citrate lyase subunit beta</fullName>
        <ecNumber evidence="6">4.1.3.34</ecNumber>
        <ecNumber evidence="7">4.1.3.6</ecNumber>
    </recommendedName>
    <alternativeName>
        <fullName evidence="13">Citrate (pro-3S)-lyase subunit beta</fullName>
    </alternativeName>
    <alternativeName>
        <fullName evidence="14">Citryl-CoA lyase subunit</fullName>
    </alternativeName>
</protein>
<comment type="catalytic activity">
    <reaction evidence="16">
        <text>(3S)-citryl-CoA = oxaloacetate + acetyl-CoA</text>
        <dbReference type="Rhea" id="RHEA:20812"/>
        <dbReference type="ChEBI" id="CHEBI:16452"/>
        <dbReference type="ChEBI" id="CHEBI:57288"/>
        <dbReference type="ChEBI" id="CHEBI:57321"/>
        <dbReference type="EC" id="4.1.3.34"/>
    </reaction>
</comment>
<comment type="function">
    <text evidence="2">Represents a citryl-ACP lyase.</text>
</comment>
<dbReference type="GO" id="GO:0006107">
    <property type="term" value="P:oxaloacetate metabolic process"/>
    <property type="evidence" value="ECO:0007669"/>
    <property type="project" value="TreeGrafter"/>
</dbReference>
<feature type="chain" id="PRO_5016286225" description="Citrate lyase subunit beta" evidence="19">
    <location>
        <begin position="16"/>
        <end position="290"/>
    </location>
</feature>
<evidence type="ECO:0000256" key="4">
    <source>
        <dbReference type="ARBA" id="ARBA00005549"/>
    </source>
</evidence>
<dbReference type="AlphaFoldDB" id="A0A327KVS8"/>
<dbReference type="PIRSF" id="PIRSF015582">
    <property type="entry name" value="Cit_lyase_B"/>
    <property type="match status" value="1"/>
</dbReference>
<keyword evidence="19" id="KW-0732">Signal</keyword>
<dbReference type="SUPFAM" id="SSF51621">
    <property type="entry name" value="Phosphoenolpyruvate/pyruvate domain"/>
    <property type="match status" value="1"/>
</dbReference>
<comment type="catalytic activity">
    <reaction evidence="15">
        <text>citrate = oxaloacetate + acetate</text>
        <dbReference type="Rhea" id="RHEA:10760"/>
        <dbReference type="ChEBI" id="CHEBI:16452"/>
        <dbReference type="ChEBI" id="CHEBI:16947"/>
        <dbReference type="ChEBI" id="CHEBI:30089"/>
        <dbReference type="EC" id="4.1.3.6"/>
    </reaction>
</comment>
<dbReference type="InterPro" id="IPR005000">
    <property type="entry name" value="Aldolase/citrate-lyase_domain"/>
</dbReference>
<dbReference type="GO" id="GO:0006084">
    <property type="term" value="P:acetyl-CoA metabolic process"/>
    <property type="evidence" value="ECO:0007669"/>
    <property type="project" value="InterPro"/>
</dbReference>
<evidence type="ECO:0000256" key="15">
    <source>
        <dbReference type="ARBA" id="ARBA00048308"/>
    </source>
</evidence>
<comment type="subcellular location">
    <subcellularLocation>
        <location evidence="3">Cytoplasm</location>
    </subcellularLocation>
</comment>
<reference evidence="21 22" key="1">
    <citation type="submission" date="2017-07" db="EMBL/GenBank/DDBJ databases">
        <title>Draft Genome Sequences of Select Purple Nonsulfur Bacteria.</title>
        <authorList>
            <person name="Lasarre B."/>
            <person name="Mckinlay J.B."/>
        </authorList>
    </citation>
    <scope>NUCLEOTIDE SEQUENCE [LARGE SCALE GENOMIC DNA]</scope>
    <source>
        <strain evidence="21 22">DSM 5909</strain>
    </source>
</reference>
<evidence type="ECO:0000313" key="21">
    <source>
        <dbReference type="EMBL" id="RAI42401.1"/>
    </source>
</evidence>
<evidence type="ECO:0000256" key="18">
    <source>
        <dbReference type="PIRSR" id="PIRSR015582-2"/>
    </source>
</evidence>
<dbReference type="GO" id="GO:0008815">
    <property type="term" value="F:citrate (pro-3S)-lyase activity"/>
    <property type="evidence" value="ECO:0007669"/>
    <property type="project" value="UniProtKB-EC"/>
</dbReference>
<organism evidence="21 22">
    <name type="scientific">Rhodoplanes roseus</name>
    <dbReference type="NCBI Taxonomy" id="29409"/>
    <lineage>
        <taxon>Bacteria</taxon>
        <taxon>Pseudomonadati</taxon>
        <taxon>Pseudomonadota</taxon>
        <taxon>Alphaproteobacteria</taxon>
        <taxon>Hyphomicrobiales</taxon>
        <taxon>Nitrobacteraceae</taxon>
        <taxon>Rhodoplanes</taxon>
    </lineage>
</organism>
<feature type="binding site" evidence="17">
    <location>
        <position position="66"/>
    </location>
    <ligand>
        <name>substrate</name>
    </ligand>
</feature>
<evidence type="ECO:0000256" key="2">
    <source>
        <dbReference type="ARBA" id="ARBA00003671"/>
    </source>
</evidence>
<comment type="caution">
    <text evidence="21">The sequence shown here is derived from an EMBL/GenBank/DDBJ whole genome shotgun (WGS) entry which is preliminary data.</text>
</comment>
<evidence type="ECO:0000256" key="5">
    <source>
        <dbReference type="ARBA" id="ARBA00011382"/>
    </source>
</evidence>
<evidence type="ECO:0000256" key="8">
    <source>
        <dbReference type="ARBA" id="ARBA00015712"/>
    </source>
</evidence>
<dbReference type="Proteomes" id="UP000249130">
    <property type="component" value="Unassembled WGS sequence"/>
</dbReference>
<feature type="binding site" evidence="17">
    <location>
        <position position="129"/>
    </location>
    <ligand>
        <name>substrate</name>
    </ligand>
</feature>
<dbReference type="InterPro" id="IPR006475">
    <property type="entry name" value="Citrate_lyase_beta_bac"/>
</dbReference>
<evidence type="ECO:0000256" key="17">
    <source>
        <dbReference type="PIRSR" id="PIRSR015582-1"/>
    </source>
</evidence>
<evidence type="ECO:0000256" key="13">
    <source>
        <dbReference type="ARBA" id="ARBA00030255"/>
    </source>
</evidence>
<feature type="domain" description="HpcH/HpaI aldolase/citrate lyase" evidence="20">
    <location>
        <begin position="5"/>
        <end position="223"/>
    </location>
</feature>
<dbReference type="Gene3D" id="3.20.20.60">
    <property type="entry name" value="Phosphoenolpyruvate-binding domains"/>
    <property type="match status" value="1"/>
</dbReference>
<evidence type="ECO:0000256" key="14">
    <source>
        <dbReference type="ARBA" id="ARBA00032495"/>
    </source>
</evidence>
<keyword evidence="12 21" id="KW-0456">Lyase</keyword>
<feature type="binding site" evidence="18">
    <location>
        <position position="129"/>
    </location>
    <ligand>
        <name>Mg(2+)</name>
        <dbReference type="ChEBI" id="CHEBI:18420"/>
    </ligand>
</feature>
<dbReference type="InterPro" id="IPR015813">
    <property type="entry name" value="Pyrv/PenolPyrv_kinase-like_dom"/>
</dbReference>
<keyword evidence="10 18" id="KW-0479">Metal-binding</keyword>
<dbReference type="RefSeq" id="WP_111420713.1">
    <property type="nucleotide sequence ID" value="NZ_NPEX01000157.1"/>
</dbReference>
<comment type="subunit">
    <text evidence="5">Oligomer with a subunit composition of (alpha,beta,gamma)6.</text>
</comment>
<dbReference type="PANTHER" id="PTHR32308:SF10">
    <property type="entry name" value="CITRATE LYASE SUBUNIT BETA"/>
    <property type="match status" value="1"/>
</dbReference>
<dbReference type="FunFam" id="3.20.20.60:FF:000008">
    <property type="entry name" value="Citrate (Pro-3S)-lyase subunit beta"/>
    <property type="match status" value="1"/>
</dbReference>
<dbReference type="Pfam" id="PF03328">
    <property type="entry name" value="HpcH_HpaI"/>
    <property type="match status" value="1"/>
</dbReference>
<dbReference type="GO" id="GO:0000287">
    <property type="term" value="F:magnesium ion binding"/>
    <property type="evidence" value="ECO:0007669"/>
    <property type="project" value="TreeGrafter"/>
</dbReference>
<sequence>MRLRRSMLFLPGANAAMLSTAFVFKPDTIMFDLEDAVSLREKDAARMLVFHALQMPVYGDMETAVRINPLSTPFGLKDLEAVVRAGVDVVRLPKTDTADDVRALEAEVERIERDCGREVGSTKLMAAIESASGVVNAVAIATSSKRLVGIALAGFDYVMDMQTERGDGSELFYARCAVLHAARFAKIDAFDVVFSDVNDDAGFLKEVDLIRRLGFNGKSLINPRQIDLLHNAFAPTQEEVDYSRRVVAAAEQGEKQGLGVVSLNGKMIDAPVIEHARVVLRRAEASGVRQ</sequence>
<evidence type="ECO:0000259" key="20">
    <source>
        <dbReference type="Pfam" id="PF03328"/>
    </source>
</evidence>
<dbReference type="NCBIfam" id="TIGR01588">
    <property type="entry name" value="citE"/>
    <property type="match status" value="1"/>
</dbReference>
<comment type="cofactor">
    <cofactor evidence="1">
        <name>Mg(2+)</name>
        <dbReference type="ChEBI" id="CHEBI:18420"/>
    </cofactor>
</comment>
<accession>A0A327KVS8</accession>
<evidence type="ECO:0000256" key="1">
    <source>
        <dbReference type="ARBA" id="ARBA00001946"/>
    </source>
</evidence>
<evidence type="ECO:0000256" key="12">
    <source>
        <dbReference type="ARBA" id="ARBA00023239"/>
    </source>
</evidence>
<evidence type="ECO:0000256" key="9">
    <source>
        <dbReference type="ARBA" id="ARBA00022490"/>
    </source>
</evidence>
<dbReference type="GO" id="GO:0009346">
    <property type="term" value="C:ATP-independent citrate lyase complex"/>
    <property type="evidence" value="ECO:0007669"/>
    <property type="project" value="InterPro"/>
</dbReference>
<evidence type="ECO:0000313" key="22">
    <source>
        <dbReference type="Proteomes" id="UP000249130"/>
    </source>
</evidence>
<feature type="binding site" evidence="18">
    <location>
        <position position="156"/>
    </location>
    <ligand>
        <name>Mg(2+)</name>
        <dbReference type="ChEBI" id="CHEBI:18420"/>
    </ligand>
</feature>
<dbReference type="InterPro" id="IPR011206">
    <property type="entry name" value="Citrate_lyase_beta/mcl1/mcl2"/>
</dbReference>
<evidence type="ECO:0000256" key="19">
    <source>
        <dbReference type="SAM" id="SignalP"/>
    </source>
</evidence>
<keyword evidence="9" id="KW-0963">Cytoplasm</keyword>
<evidence type="ECO:0000256" key="16">
    <source>
        <dbReference type="ARBA" id="ARBA00049110"/>
    </source>
</evidence>
<dbReference type="PANTHER" id="PTHR32308">
    <property type="entry name" value="LYASE BETA SUBUNIT, PUTATIVE (AFU_ORTHOLOGUE AFUA_4G13030)-RELATED"/>
    <property type="match status" value="1"/>
</dbReference>